<dbReference type="GO" id="GO:0032259">
    <property type="term" value="P:methylation"/>
    <property type="evidence" value="ECO:0007669"/>
    <property type="project" value="UniProtKB-KW"/>
</dbReference>
<dbReference type="KEGG" id="rpon:G3256_14345"/>
<accession>A0A858SZ12</accession>
<evidence type="ECO:0000313" key="2">
    <source>
        <dbReference type="Proteomes" id="UP000503308"/>
    </source>
</evidence>
<sequence length="184" mass="20211">MRLLGYLDAYLGFLSHMPPARHRPARVIDIGAGTGAMAEAWTAINGVPEEIVLLDPSRPMLEVAEAALKRRGVAPGLRVAALGSGAREQYDVLLAAHVIEHFDDPGVALRDIRRLAAPGSRLWLVVSKPHWCNVIVWLQWRHRTFRTDEVTGLLRDAGFDVESLYTFPSGPPSRTSFAVLARAA</sequence>
<dbReference type="Proteomes" id="UP000503308">
    <property type="component" value="Chromosome"/>
</dbReference>
<dbReference type="Pfam" id="PF13489">
    <property type="entry name" value="Methyltransf_23"/>
    <property type="match status" value="1"/>
</dbReference>
<dbReference type="CDD" id="cd02440">
    <property type="entry name" value="AdoMet_MTases"/>
    <property type="match status" value="1"/>
</dbReference>
<dbReference type="SUPFAM" id="SSF53335">
    <property type="entry name" value="S-adenosyl-L-methionine-dependent methyltransferases"/>
    <property type="match status" value="1"/>
</dbReference>
<keyword evidence="1" id="KW-0808">Transferase</keyword>
<name>A0A858SZ12_9RHOB</name>
<gene>
    <name evidence="1" type="ORF">G3256_14345</name>
</gene>
<dbReference type="Gene3D" id="3.40.50.150">
    <property type="entry name" value="Vaccinia Virus protein VP39"/>
    <property type="match status" value="1"/>
</dbReference>
<reference evidence="1 2" key="1">
    <citation type="submission" date="2020-02" db="EMBL/GenBank/DDBJ databases">
        <title>Genome sequence of Roseobacter ponti.</title>
        <authorList>
            <person name="Hollensteiner J."/>
            <person name="Schneider D."/>
            <person name="Poehlein A."/>
            <person name="Daniel R."/>
        </authorList>
    </citation>
    <scope>NUCLEOTIDE SEQUENCE [LARGE SCALE GENOMIC DNA]</scope>
    <source>
        <strain evidence="1 2">DSM 106830</strain>
    </source>
</reference>
<organism evidence="1 2">
    <name type="scientific">Roseobacter ponti</name>
    <dbReference type="NCBI Taxonomy" id="1891787"/>
    <lineage>
        <taxon>Bacteria</taxon>
        <taxon>Pseudomonadati</taxon>
        <taxon>Pseudomonadota</taxon>
        <taxon>Alphaproteobacteria</taxon>
        <taxon>Rhodobacterales</taxon>
        <taxon>Roseobacteraceae</taxon>
        <taxon>Roseobacter</taxon>
    </lineage>
</organism>
<keyword evidence="2" id="KW-1185">Reference proteome</keyword>
<dbReference type="AlphaFoldDB" id="A0A858SZ12"/>
<dbReference type="GO" id="GO:0008168">
    <property type="term" value="F:methyltransferase activity"/>
    <property type="evidence" value="ECO:0007669"/>
    <property type="project" value="UniProtKB-KW"/>
</dbReference>
<evidence type="ECO:0000313" key="1">
    <source>
        <dbReference type="EMBL" id="QJF53238.1"/>
    </source>
</evidence>
<keyword evidence="1" id="KW-0489">Methyltransferase</keyword>
<dbReference type="EMBL" id="CP048788">
    <property type="protein sequence ID" value="QJF53238.1"/>
    <property type="molecule type" value="Genomic_DNA"/>
</dbReference>
<protein>
    <submittedName>
        <fullName evidence="1">Class I SAM-dependent methyltransferase</fullName>
    </submittedName>
</protein>
<dbReference type="InterPro" id="IPR029063">
    <property type="entry name" value="SAM-dependent_MTases_sf"/>
</dbReference>
<dbReference type="PANTHER" id="PTHR43861">
    <property type="entry name" value="TRANS-ACONITATE 2-METHYLTRANSFERASE-RELATED"/>
    <property type="match status" value="1"/>
</dbReference>
<dbReference type="PANTHER" id="PTHR43861:SF1">
    <property type="entry name" value="TRANS-ACONITATE 2-METHYLTRANSFERASE"/>
    <property type="match status" value="1"/>
</dbReference>
<proteinExistence type="predicted"/>